<dbReference type="AlphaFoldDB" id="A0A3A3GL50"/>
<organism evidence="2 3">
    <name type="scientific">Paenibacillus thiaminolyticus</name>
    <name type="common">Bacillus thiaminolyticus</name>
    <dbReference type="NCBI Taxonomy" id="49283"/>
    <lineage>
        <taxon>Bacteria</taxon>
        <taxon>Bacillati</taxon>
        <taxon>Bacillota</taxon>
        <taxon>Bacilli</taxon>
        <taxon>Bacillales</taxon>
        <taxon>Paenibacillaceae</taxon>
        <taxon>Paenibacillus</taxon>
    </lineage>
</organism>
<feature type="transmembrane region" description="Helical" evidence="1">
    <location>
        <begin position="12"/>
        <end position="43"/>
    </location>
</feature>
<dbReference type="Proteomes" id="UP000266177">
    <property type="component" value="Unassembled WGS sequence"/>
</dbReference>
<accession>A0A3A3GL50</accession>
<feature type="transmembrane region" description="Helical" evidence="1">
    <location>
        <begin position="134"/>
        <end position="152"/>
    </location>
</feature>
<evidence type="ECO:0008006" key="4">
    <source>
        <dbReference type="Google" id="ProtNLM"/>
    </source>
</evidence>
<evidence type="ECO:0000313" key="3">
    <source>
        <dbReference type="Proteomes" id="UP000266177"/>
    </source>
</evidence>
<keyword evidence="1" id="KW-0812">Transmembrane</keyword>
<evidence type="ECO:0000313" key="2">
    <source>
        <dbReference type="EMBL" id="RJG25261.1"/>
    </source>
</evidence>
<feature type="transmembrane region" description="Helical" evidence="1">
    <location>
        <begin position="64"/>
        <end position="87"/>
    </location>
</feature>
<evidence type="ECO:0000256" key="1">
    <source>
        <dbReference type="SAM" id="Phobius"/>
    </source>
</evidence>
<proteinExistence type="predicted"/>
<sequence length="192" mass="22174">MISIDSKLYNGLVLLVQLVVLNFLFYITSIPLLSIPLGILYLCRCIINIVEDKKMLDGIRLTKQIWMQFGLVAIVSYFSVYSVYSLLLQSASYVNLLLASFIISFNLIAYILIQLYDTGIMNILRASFMYSIVYFYKSVLLIFLFMFIGMVIWEKVPILFIVGLLSAYFYIFIKLNYNTLLKLDARVIANVK</sequence>
<keyword evidence="1" id="KW-0472">Membrane</keyword>
<comment type="caution">
    <text evidence="2">The sequence shown here is derived from an EMBL/GenBank/DDBJ whole genome shotgun (WGS) entry which is preliminary data.</text>
</comment>
<name>A0A3A3GL50_PANTH</name>
<dbReference type="RefSeq" id="WP_119792260.1">
    <property type="nucleotide sequence ID" value="NZ_QYZD01000004.1"/>
</dbReference>
<reference evidence="2 3" key="1">
    <citation type="submission" date="2018-09" db="EMBL/GenBank/DDBJ databases">
        <title>Paenibacillus SK2017-BO5.</title>
        <authorList>
            <person name="Piskunova J.V."/>
            <person name="Dubiley S.A."/>
            <person name="Severinov K.V."/>
        </authorList>
    </citation>
    <scope>NUCLEOTIDE SEQUENCE [LARGE SCALE GENOMIC DNA]</scope>
    <source>
        <strain evidence="2 3">BO5</strain>
    </source>
</reference>
<protein>
    <recommendedName>
        <fullName evidence="4">DUF624 domain-containing protein</fullName>
    </recommendedName>
</protein>
<feature type="transmembrane region" description="Helical" evidence="1">
    <location>
        <begin position="93"/>
        <end position="113"/>
    </location>
</feature>
<feature type="transmembrane region" description="Helical" evidence="1">
    <location>
        <begin position="158"/>
        <end position="177"/>
    </location>
</feature>
<keyword evidence="1" id="KW-1133">Transmembrane helix</keyword>
<gene>
    <name evidence="2" type="ORF">DQX05_07375</name>
</gene>
<dbReference type="EMBL" id="QYZD01000004">
    <property type="protein sequence ID" value="RJG25261.1"/>
    <property type="molecule type" value="Genomic_DNA"/>
</dbReference>